<evidence type="ECO:0008006" key="5">
    <source>
        <dbReference type="Google" id="ProtNLM"/>
    </source>
</evidence>
<dbReference type="InterPro" id="IPR027417">
    <property type="entry name" value="P-loop_NTPase"/>
</dbReference>
<keyword evidence="4" id="KW-1185">Reference proteome</keyword>
<dbReference type="RefSeq" id="WP_091286387.1">
    <property type="nucleotide sequence ID" value="NZ_FAOZ01000048.1"/>
</dbReference>
<feature type="transmembrane region" description="Helical" evidence="2">
    <location>
        <begin position="157"/>
        <end position="175"/>
    </location>
</feature>
<dbReference type="Gene3D" id="3.40.50.300">
    <property type="entry name" value="P-loop containing nucleotide triphosphate hydrolases"/>
    <property type="match status" value="1"/>
</dbReference>
<gene>
    <name evidence="3" type="ORF">Ga0074812_14835</name>
</gene>
<feature type="transmembrane region" description="Helical" evidence="2">
    <location>
        <begin position="131"/>
        <end position="151"/>
    </location>
</feature>
<reference evidence="4" key="1">
    <citation type="submission" date="2015-11" db="EMBL/GenBank/DDBJ databases">
        <authorList>
            <person name="Varghese N."/>
        </authorList>
    </citation>
    <scope>NUCLEOTIDE SEQUENCE [LARGE SCALE GENOMIC DNA]</scope>
    <source>
        <strain evidence="4">DSM 45899</strain>
    </source>
</reference>
<accession>A0A0S4QZD8</accession>
<feature type="region of interest" description="Disordered" evidence="1">
    <location>
        <begin position="738"/>
        <end position="762"/>
    </location>
</feature>
<evidence type="ECO:0000256" key="2">
    <source>
        <dbReference type="SAM" id="Phobius"/>
    </source>
</evidence>
<proteinExistence type="predicted"/>
<evidence type="ECO:0000313" key="4">
    <source>
        <dbReference type="Proteomes" id="UP000198802"/>
    </source>
</evidence>
<feature type="transmembrane region" description="Helical" evidence="2">
    <location>
        <begin position="187"/>
        <end position="204"/>
    </location>
</feature>
<dbReference type="SUPFAM" id="SSF52540">
    <property type="entry name" value="P-loop containing nucleoside triphosphate hydrolases"/>
    <property type="match status" value="1"/>
</dbReference>
<sequence>MTATSTSTRRTRSAPTPAAILAAAAATGDADTAAAMVGAAIDADTAARAAARLEADTARAQNDPLVMRLVNGAAEATAKARAAAAAAADDPDRAAELHAVADAHQRRAVALRAAAHEALHRRRGRVLRVRAQAAPFAVIGLLWAAAAAGQMVPNGGYTLSGIYFALAVVWWWARGRTAGWADRARRYRYTVLVTTAGATWTVWACMTGPGGWRAAVLWAGGYALAAPYWNRVRIPDPPAEIPAPPVEEETPPAPVEVEDQRPLVVQLWDAWIGGPGGLFEGAELTGRQEIAHGEKYLAVLNRAAGQNRLILQARAYQVAGRMGMAQGQIDVETHPDGEHLAWVTFTLDRGGAMGSLDYPGPQACYDPDTGLIHWGRWPDGQLMPWEAMHLKRGAYSGVLFGASGSGKSRLIEQLCLTLLSTGLATVWMIDPQDGSSLPTLAKYADWAVTGTGGGRITALLEAVDMVGAIRTENNGLVGGDRGKVHAISPRMPALFVIIDECHMIFDPKIVGRENAARNAEIVDRIARAYRKAGIGVILASQYSDIKVFGGLESMRLNMINVNAVVMRLPSNIGQNIIATFSGDARKLPKGGFAYYVGDAAAGRDGFGRAFDAEPVLESYYQALPAPLQVEASVRHQLEKKFGKVYTGRHAAVEEAAAESLAARFGGFEVDPALLAEIAADDPALAARMATIAQQRQGQLWTPPAAQLLDATGAPVRTPAQRTTTTGTTLRTVWQPLIGKPRQQPTPPPAAVPAPAATRTHATADLSPHAQAVLGAIRDGAADKASVIAATGVSARHFHDVVAVLIDRGLIAKAGHGRYAPTTRPTVATH</sequence>
<name>A0A0S4QZD8_9ACTN</name>
<dbReference type="AlphaFoldDB" id="A0A0S4QZD8"/>
<feature type="compositionally biased region" description="Low complexity" evidence="1">
    <location>
        <begin position="752"/>
        <end position="762"/>
    </location>
</feature>
<dbReference type="EMBL" id="FAOZ01000048">
    <property type="protein sequence ID" value="CUU60835.1"/>
    <property type="molecule type" value="Genomic_DNA"/>
</dbReference>
<dbReference type="Proteomes" id="UP000198802">
    <property type="component" value="Unassembled WGS sequence"/>
</dbReference>
<evidence type="ECO:0000313" key="3">
    <source>
        <dbReference type="EMBL" id="CUU60835.1"/>
    </source>
</evidence>
<keyword evidence="2" id="KW-0812">Transmembrane</keyword>
<organism evidence="3 4">
    <name type="scientific">Parafrankia irregularis</name>
    <dbReference type="NCBI Taxonomy" id="795642"/>
    <lineage>
        <taxon>Bacteria</taxon>
        <taxon>Bacillati</taxon>
        <taxon>Actinomycetota</taxon>
        <taxon>Actinomycetes</taxon>
        <taxon>Frankiales</taxon>
        <taxon>Frankiaceae</taxon>
        <taxon>Parafrankia</taxon>
    </lineage>
</organism>
<protein>
    <recommendedName>
        <fullName evidence="5">FtsK domain-containing protein</fullName>
    </recommendedName>
</protein>
<keyword evidence="2" id="KW-1133">Transmembrane helix</keyword>
<keyword evidence="2" id="KW-0472">Membrane</keyword>
<evidence type="ECO:0000256" key="1">
    <source>
        <dbReference type="SAM" id="MobiDB-lite"/>
    </source>
</evidence>